<evidence type="ECO:0000259" key="6">
    <source>
        <dbReference type="PROSITE" id="PS01031"/>
    </source>
</evidence>
<evidence type="ECO:0000256" key="1">
    <source>
        <dbReference type="ARBA" id="ARBA00022946"/>
    </source>
</evidence>
<name>A0A2G5CSU0_AQUCA</name>
<evidence type="ECO:0000256" key="2">
    <source>
        <dbReference type="ARBA" id="ARBA00023016"/>
    </source>
</evidence>
<dbReference type="PANTHER" id="PTHR46991:SF11">
    <property type="entry name" value="SMALL HEAT SHOCK PROTEIN HSPF"/>
    <property type="match status" value="1"/>
</dbReference>
<reference evidence="7 8" key="1">
    <citation type="submission" date="2017-09" db="EMBL/GenBank/DDBJ databases">
        <title>WGS assembly of Aquilegia coerulea Goldsmith.</title>
        <authorList>
            <person name="Hodges S."/>
            <person name="Kramer E."/>
            <person name="Nordborg M."/>
            <person name="Tomkins J."/>
            <person name="Borevitz J."/>
            <person name="Derieg N."/>
            <person name="Yan J."/>
            <person name="Mihaltcheva S."/>
            <person name="Hayes R.D."/>
            <person name="Rokhsar D."/>
        </authorList>
    </citation>
    <scope>NUCLEOTIDE SEQUENCE [LARGE SCALE GENOMIC DNA]</scope>
    <source>
        <strain evidence="8">cv. Goldsmith</strain>
    </source>
</reference>
<comment type="similarity">
    <text evidence="3 4">Belongs to the small heat shock protein (HSP20) family.</text>
</comment>
<dbReference type="SUPFAM" id="SSF49764">
    <property type="entry name" value="HSP20-like chaperones"/>
    <property type="match status" value="1"/>
</dbReference>
<accession>A0A2G5CSU0</accession>
<dbReference type="Pfam" id="PF00011">
    <property type="entry name" value="HSP20"/>
    <property type="match status" value="1"/>
</dbReference>
<dbReference type="CDD" id="cd06464">
    <property type="entry name" value="ACD_sHsps-like"/>
    <property type="match status" value="1"/>
</dbReference>
<keyword evidence="1" id="KW-0809">Transit peptide</keyword>
<dbReference type="InParanoid" id="A0A2G5CSU0"/>
<feature type="compositionally biased region" description="Polar residues" evidence="5">
    <location>
        <begin position="61"/>
        <end position="76"/>
    </location>
</feature>
<dbReference type="Proteomes" id="UP000230069">
    <property type="component" value="Unassembled WGS sequence"/>
</dbReference>
<dbReference type="PANTHER" id="PTHR46991">
    <property type="entry name" value="23.5 KDA HEAT SHOCK PROTEIN, MITOCHONDRIAL"/>
    <property type="match status" value="1"/>
</dbReference>
<feature type="compositionally biased region" description="Acidic residues" evidence="5">
    <location>
        <begin position="100"/>
        <end position="114"/>
    </location>
</feature>
<evidence type="ECO:0000256" key="5">
    <source>
        <dbReference type="SAM" id="MobiDB-lite"/>
    </source>
</evidence>
<feature type="region of interest" description="Disordered" evidence="5">
    <location>
        <begin position="90"/>
        <end position="115"/>
    </location>
</feature>
<evidence type="ECO:0000313" key="7">
    <source>
        <dbReference type="EMBL" id="PIA34270.1"/>
    </source>
</evidence>
<dbReference type="OrthoDB" id="690411at2759"/>
<keyword evidence="8" id="KW-1185">Reference proteome</keyword>
<evidence type="ECO:0000313" key="8">
    <source>
        <dbReference type="Proteomes" id="UP000230069"/>
    </source>
</evidence>
<proteinExistence type="inferred from homology"/>
<organism evidence="7 8">
    <name type="scientific">Aquilegia coerulea</name>
    <name type="common">Rocky mountain columbine</name>
    <dbReference type="NCBI Taxonomy" id="218851"/>
    <lineage>
        <taxon>Eukaryota</taxon>
        <taxon>Viridiplantae</taxon>
        <taxon>Streptophyta</taxon>
        <taxon>Embryophyta</taxon>
        <taxon>Tracheophyta</taxon>
        <taxon>Spermatophyta</taxon>
        <taxon>Magnoliopsida</taxon>
        <taxon>Ranunculales</taxon>
        <taxon>Ranunculaceae</taxon>
        <taxon>Thalictroideae</taxon>
        <taxon>Aquilegia</taxon>
    </lineage>
</organism>
<dbReference type="AlphaFoldDB" id="A0A2G5CSU0"/>
<dbReference type="InterPro" id="IPR002068">
    <property type="entry name" value="A-crystallin/Hsp20_dom"/>
</dbReference>
<gene>
    <name evidence="7" type="ORF">AQUCO_03800096v1</name>
</gene>
<feature type="domain" description="SHSP" evidence="6">
    <location>
        <begin position="171"/>
        <end position="278"/>
    </location>
</feature>
<protein>
    <recommendedName>
        <fullName evidence="6">SHSP domain-containing protein</fullName>
    </recommendedName>
</protein>
<dbReference type="InterPro" id="IPR008978">
    <property type="entry name" value="HSP20-like_chaperone"/>
</dbReference>
<evidence type="ECO:0000256" key="3">
    <source>
        <dbReference type="PROSITE-ProRule" id="PRU00285"/>
    </source>
</evidence>
<dbReference type="Gene3D" id="2.60.40.790">
    <property type="match status" value="1"/>
</dbReference>
<dbReference type="InterPro" id="IPR044656">
    <property type="entry name" value="HSP14.7/HSP23.5/HSP23.6-like"/>
</dbReference>
<dbReference type="PROSITE" id="PS01031">
    <property type="entry name" value="SHSP"/>
    <property type="match status" value="1"/>
</dbReference>
<evidence type="ECO:0000256" key="4">
    <source>
        <dbReference type="RuleBase" id="RU003616"/>
    </source>
</evidence>
<keyword evidence="2" id="KW-0346">Stress response</keyword>
<dbReference type="EMBL" id="KZ305055">
    <property type="protein sequence ID" value="PIA34270.1"/>
    <property type="molecule type" value="Genomic_DNA"/>
</dbReference>
<feature type="region of interest" description="Disordered" evidence="5">
    <location>
        <begin position="46"/>
        <end position="76"/>
    </location>
</feature>
<sequence length="278" mass="31335">MLNSTLSVLKKPIAIMRPSCLVTSFPTLVRSSSVFVCQPKRGIRSSASLSHPPLRVASPKATHTSVNKITTPSPTTARRQLKEVNELKKLQELSDSLSSESDDDDDDEDSDDDYAERGHDVVRKLMKYVSQLVEELHVKSPRMVEEDSDDEPSVIVVGQYMKDDMDQLMQKGSGHEKSRNYVKEDDGVMYIRFEMPGLSKDEVKVTVDKNMLVIKGEEKKAAGDDDEKGMKYNGSVKLKTKVYKIDQIKAEMKNGVLMVVVPKFKDEERKDLIHVKVD</sequence>